<name>A0A6C0DNA5_9ZZZZ</name>
<accession>A0A6C0DNA5</accession>
<organism evidence="1">
    <name type="scientific">viral metagenome</name>
    <dbReference type="NCBI Taxonomy" id="1070528"/>
    <lineage>
        <taxon>unclassified sequences</taxon>
        <taxon>metagenomes</taxon>
        <taxon>organismal metagenomes</taxon>
    </lineage>
</organism>
<protein>
    <submittedName>
        <fullName evidence="1">Uncharacterized protein</fullName>
    </submittedName>
</protein>
<reference evidence="1" key="1">
    <citation type="journal article" date="2020" name="Nature">
        <title>Giant virus diversity and host interactions through global metagenomics.</title>
        <authorList>
            <person name="Schulz F."/>
            <person name="Roux S."/>
            <person name="Paez-Espino D."/>
            <person name="Jungbluth S."/>
            <person name="Walsh D.A."/>
            <person name="Denef V.J."/>
            <person name="McMahon K.D."/>
            <person name="Konstantinidis K.T."/>
            <person name="Eloe-Fadrosh E.A."/>
            <person name="Kyrpides N.C."/>
            <person name="Woyke T."/>
        </authorList>
    </citation>
    <scope>NUCLEOTIDE SEQUENCE</scope>
    <source>
        <strain evidence="1">GVMAG-M-3300023174-3</strain>
    </source>
</reference>
<sequence length="100" mass="11787">MTRRRKTSKRHCGNSECAHATHHGLATWYKHLFEKLGWMVLAKNRGMLDKVSVYVHSLHRFKNSIEYKISTTHEPDRKQDLKIMHSNICVLLAHAEKDFM</sequence>
<proteinExistence type="predicted"/>
<dbReference type="EMBL" id="MN739647">
    <property type="protein sequence ID" value="QHT17961.1"/>
    <property type="molecule type" value="Genomic_DNA"/>
</dbReference>
<dbReference type="AlphaFoldDB" id="A0A6C0DNA5"/>
<evidence type="ECO:0000313" key="1">
    <source>
        <dbReference type="EMBL" id="QHT17961.1"/>
    </source>
</evidence>